<dbReference type="EMBL" id="JBBHLL010000213">
    <property type="protein sequence ID" value="KAK7809762.1"/>
    <property type="molecule type" value="Genomic_DNA"/>
</dbReference>
<dbReference type="AlphaFoldDB" id="A0AAW0I5X8"/>
<comment type="caution">
    <text evidence="1">The sequence shown here is derived from an EMBL/GenBank/DDBJ whole genome shotgun (WGS) entry which is preliminary data.</text>
</comment>
<proteinExistence type="predicted"/>
<sequence>MMRPFENGIKKTIPLAVASKRKPTEHVRVLIASVCKGCSETRFPGITASDGDVTHENIICVIIDLLIRRIHRELVRDCLQVLCFCGRKKSQESTYML</sequence>
<accession>A0AAW0I5X8</accession>
<name>A0AAW0I5X8_MYOGA</name>
<reference evidence="1 2" key="1">
    <citation type="journal article" date="2023" name="bioRxiv">
        <title>Conserved and derived expression patterns and positive selection on dental genes reveal complex evolutionary context of ever-growing rodent molars.</title>
        <authorList>
            <person name="Calamari Z.T."/>
            <person name="Song A."/>
            <person name="Cohen E."/>
            <person name="Akter M."/>
            <person name="Roy R.D."/>
            <person name="Hallikas O."/>
            <person name="Christensen M.M."/>
            <person name="Li P."/>
            <person name="Marangoni P."/>
            <person name="Jernvall J."/>
            <person name="Klein O.D."/>
        </authorList>
    </citation>
    <scope>NUCLEOTIDE SEQUENCE [LARGE SCALE GENOMIC DNA]</scope>
    <source>
        <strain evidence="1">V071</strain>
    </source>
</reference>
<keyword evidence="2" id="KW-1185">Reference proteome</keyword>
<organism evidence="1 2">
    <name type="scientific">Myodes glareolus</name>
    <name type="common">Bank vole</name>
    <name type="synonym">Clethrionomys glareolus</name>
    <dbReference type="NCBI Taxonomy" id="447135"/>
    <lineage>
        <taxon>Eukaryota</taxon>
        <taxon>Metazoa</taxon>
        <taxon>Chordata</taxon>
        <taxon>Craniata</taxon>
        <taxon>Vertebrata</taxon>
        <taxon>Euteleostomi</taxon>
        <taxon>Mammalia</taxon>
        <taxon>Eutheria</taxon>
        <taxon>Euarchontoglires</taxon>
        <taxon>Glires</taxon>
        <taxon>Rodentia</taxon>
        <taxon>Myomorpha</taxon>
        <taxon>Muroidea</taxon>
        <taxon>Cricetidae</taxon>
        <taxon>Arvicolinae</taxon>
        <taxon>Myodes</taxon>
    </lineage>
</organism>
<dbReference type="Proteomes" id="UP001488838">
    <property type="component" value="Unassembled WGS sequence"/>
</dbReference>
<evidence type="ECO:0000313" key="1">
    <source>
        <dbReference type="EMBL" id="KAK7809762.1"/>
    </source>
</evidence>
<gene>
    <name evidence="1" type="ORF">U0070_002551</name>
</gene>
<evidence type="ECO:0000313" key="2">
    <source>
        <dbReference type="Proteomes" id="UP001488838"/>
    </source>
</evidence>
<protein>
    <submittedName>
        <fullName evidence="1">Uncharacterized protein</fullName>
    </submittedName>
</protein>